<name>A4SAU1_OSTLU</name>
<feature type="compositionally biased region" description="Acidic residues" evidence="1">
    <location>
        <begin position="41"/>
        <end position="50"/>
    </location>
</feature>
<gene>
    <name evidence="3" type="ORF">OSTLU_29379</name>
</gene>
<organism evidence="3 4">
    <name type="scientific">Ostreococcus lucimarinus (strain CCE9901)</name>
    <dbReference type="NCBI Taxonomy" id="436017"/>
    <lineage>
        <taxon>Eukaryota</taxon>
        <taxon>Viridiplantae</taxon>
        <taxon>Chlorophyta</taxon>
        <taxon>Mamiellophyceae</taxon>
        <taxon>Mamiellales</taxon>
        <taxon>Bathycoccaceae</taxon>
        <taxon>Ostreococcus</taxon>
    </lineage>
</organism>
<dbReference type="SUPFAM" id="SSF51735">
    <property type="entry name" value="NAD(P)-binding Rossmann-fold domains"/>
    <property type="match status" value="1"/>
</dbReference>
<feature type="domain" description="NAD(P)-binding" evidence="2">
    <location>
        <begin position="130"/>
        <end position="230"/>
    </location>
</feature>
<dbReference type="PANTHER" id="PTHR47869:SF2">
    <property type="entry name" value="OS03G0410700 PROTEIN"/>
    <property type="match status" value="1"/>
</dbReference>
<accession>A4SAU1</accession>
<reference evidence="3 4" key="1">
    <citation type="journal article" date="2007" name="Proc. Natl. Acad. Sci. U.S.A.">
        <title>The tiny eukaryote Ostreococcus provides genomic insights into the paradox of plankton speciation.</title>
        <authorList>
            <person name="Palenik B."/>
            <person name="Grimwood J."/>
            <person name="Aerts A."/>
            <person name="Rouze P."/>
            <person name="Salamov A."/>
            <person name="Putnam N."/>
            <person name="Dupont C."/>
            <person name="Jorgensen R."/>
            <person name="Derelle E."/>
            <person name="Rombauts S."/>
            <person name="Zhou K."/>
            <person name="Otillar R."/>
            <person name="Merchant S.S."/>
            <person name="Podell S."/>
            <person name="Gaasterland T."/>
            <person name="Napoli C."/>
            <person name="Gendler K."/>
            <person name="Manuell A."/>
            <person name="Tai V."/>
            <person name="Vallon O."/>
            <person name="Piganeau G."/>
            <person name="Jancek S."/>
            <person name="Heijde M."/>
            <person name="Jabbari K."/>
            <person name="Bowler C."/>
            <person name="Lohr M."/>
            <person name="Robbens S."/>
            <person name="Werner G."/>
            <person name="Dubchak I."/>
            <person name="Pazour G.J."/>
            <person name="Ren Q."/>
            <person name="Paulsen I."/>
            <person name="Delwiche C."/>
            <person name="Schmutz J."/>
            <person name="Rokhsar D."/>
            <person name="Van de Peer Y."/>
            <person name="Moreau H."/>
            <person name="Grigoriev I.V."/>
        </authorList>
    </citation>
    <scope>NUCLEOTIDE SEQUENCE [LARGE SCALE GENOMIC DNA]</scope>
    <source>
        <strain evidence="3 4">CCE9901</strain>
    </source>
</reference>
<dbReference type="PANTHER" id="PTHR47869">
    <property type="entry name" value="OS03G0410700 PROTEIN"/>
    <property type="match status" value="1"/>
</dbReference>
<dbReference type="AlphaFoldDB" id="A4SAU1"/>
<dbReference type="KEGG" id="olu:OSTLU_29379"/>
<dbReference type="EMBL" id="CP000600">
    <property type="protein sequence ID" value="ABP00815.1"/>
    <property type="molecule type" value="Genomic_DNA"/>
</dbReference>
<evidence type="ECO:0000313" key="3">
    <source>
        <dbReference type="EMBL" id="ABP00815.1"/>
    </source>
</evidence>
<feature type="region of interest" description="Disordered" evidence="1">
    <location>
        <begin position="1"/>
        <end position="50"/>
    </location>
</feature>
<dbReference type="Gene3D" id="3.40.50.720">
    <property type="entry name" value="NAD(P)-binding Rossmann-like Domain"/>
    <property type="match status" value="1"/>
</dbReference>
<dbReference type="Proteomes" id="UP000001568">
    <property type="component" value="Chromosome 20"/>
</dbReference>
<dbReference type="STRING" id="436017.A4SAU1"/>
<protein>
    <recommendedName>
        <fullName evidence="2">NAD(P)-binding domain-containing protein</fullName>
    </recommendedName>
</protein>
<dbReference type="OrthoDB" id="2019800at2759"/>
<evidence type="ECO:0000259" key="2">
    <source>
        <dbReference type="Pfam" id="PF13460"/>
    </source>
</evidence>
<dbReference type="Pfam" id="PF13460">
    <property type="entry name" value="NAD_binding_10"/>
    <property type="match status" value="1"/>
</dbReference>
<dbReference type="InterPro" id="IPR036291">
    <property type="entry name" value="NAD(P)-bd_dom_sf"/>
</dbReference>
<evidence type="ECO:0000256" key="1">
    <source>
        <dbReference type="SAM" id="MobiDB-lite"/>
    </source>
</evidence>
<dbReference type="Gramene" id="ABP00815">
    <property type="protein sequence ID" value="ABP00815"/>
    <property type="gene ID" value="OSTLU_29379"/>
</dbReference>
<dbReference type="OMA" id="NEIGQMI"/>
<evidence type="ECO:0000313" key="4">
    <source>
        <dbReference type="Proteomes" id="UP000001568"/>
    </source>
</evidence>
<dbReference type="GeneID" id="5006556"/>
<dbReference type="eggNOG" id="ENOG502QR94">
    <property type="taxonomic scope" value="Eukaryota"/>
</dbReference>
<proteinExistence type="predicted"/>
<dbReference type="HOGENOM" id="CLU_081102_0_0_1"/>
<keyword evidence="4" id="KW-1185">Reference proteome</keyword>
<dbReference type="InterPro" id="IPR016040">
    <property type="entry name" value="NAD(P)-bd_dom"/>
</dbReference>
<dbReference type="RefSeq" id="XP_001422498.1">
    <property type="nucleotide sequence ID" value="XM_001422461.1"/>
</dbReference>
<sequence>MLDVMEGGPKLRRWYGSDSSVGDGTGASGDENGDETAAYGDADEADEDDDDVELNLPKTSILVTNADGALGESIVVQLILAKASVVAACEAEQIVGAETRFGPYVNVVSNSMSAGARLNGVRAMVVTDALEEDLLAACVRRGVKHVVLVSSAKSAGGGLFPSANEKARRDKTREELAKRSGVALTIIRPCSVKSSPSQGREIRFGQGDTLTGEVSMEDLAEVCARALTRPPKPGESLEFEVSNGAAAAERDWKALFAPLVIV</sequence>